<dbReference type="EMBL" id="QLNQ01000025">
    <property type="protein sequence ID" value="RCK62474.1"/>
    <property type="molecule type" value="Genomic_DNA"/>
</dbReference>
<protein>
    <submittedName>
        <fullName evidence="1">Uncharacterized protein</fullName>
    </submittedName>
</protein>
<name>A0A367Y9D3_9ASCO</name>
<organism evidence="1 2">
    <name type="scientific">Candida viswanathii</name>
    <dbReference type="NCBI Taxonomy" id="5486"/>
    <lineage>
        <taxon>Eukaryota</taxon>
        <taxon>Fungi</taxon>
        <taxon>Dikarya</taxon>
        <taxon>Ascomycota</taxon>
        <taxon>Saccharomycotina</taxon>
        <taxon>Pichiomycetes</taxon>
        <taxon>Debaryomycetaceae</taxon>
        <taxon>Candida/Lodderomyces clade</taxon>
        <taxon>Candida</taxon>
    </lineage>
</organism>
<evidence type="ECO:0000313" key="1">
    <source>
        <dbReference type="EMBL" id="RCK62474.1"/>
    </source>
</evidence>
<comment type="caution">
    <text evidence="1">The sequence shown here is derived from an EMBL/GenBank/DDBJ whole genome shotgun (WGS) entry which is preliminary data.</text>
</comment>
<sequence>MNPKSPSSKKTERKLRFPDNLIELEITVGDVGESIKTLDLSHLSCLEKLKVNCLGEEEEEYLHCYLKLPSSLKELRCESGHFMAETLDKMCP</sequence>
<accession>A0A367Y9D3</accession>
<dbReference type="Proteomes" id="UP000253472">
    <property type="component" value="Unassembled WGS sequence"/>
</dbReference>
<dbReference type="AlphaFoldDB" id="A0A367Y9D3"/>
<evidence type="ECO:0000313" key="2">
    <source>
        <dbReference type="Proteomes" id="UP000253472"/>
    </source>
</evidence>
<keyword evidence="2" id="KW-1185">Reference proteome</keyword>
<reference evidence="1 2" key="1">
    <citation type="submission" date="2018-06" db="EMBL/GenBank/DDBJ databases">
        <title>Whole genome sequencing of Candida tropicalis (genome annotated by CSBL at Korea University).</title>
        <authorList>
            <person name="Ahn J."/>
        </authorList>
    </citation>
    <scope>NUCLEOTIDE SEQUENCE [LARGE SCALE GENOMIC DNA]</scope>
    <source>
        <strain evidence="1 2">ATCC 20962</strain>
    </source>
</reference>
<proteinExistence type="predicted"/>
<gene>
    <name evidence="1" type="ORF">Cantr_08846</name>
</gene>